<dbReference type="CDD" id="cd12291">
    <property type="entry name" value="RRM1_La"/>
    <property type="match status" value="1"/>
</dbReference>
<dbReference type="SMART" id="SM00360">
    <property type="entry name" value="RRM"/>
    <property type="match status" value="1"/>
</dbReference>
<feature type="region of interest" description="Disordered" evidence="7">
    <location>
        <begin position="265"/>
        <end position="331"/>
    </location>
</feature>
<evidence type="ECO:0000256" key="6">
    <source>
        <dbReference type="PROSITE-ProRule" id="PRU00332"/>
    </source>
</evidence>
<dbReference type="Gene3D" id="1.10.10.10">
    <property type="entry name" value="Winged helix-like DNA-binding domain superfamily/Winged helix DNA-binding domain"/>
    <property type="match status" value="1"/>
</dbReference>
<keyword evidence="3 6" id="KW-0694">RNA-binding</keyword>
<evidence type="ECO:0000256" key="4">
    <source>
        <dbReference type="ARBA" id="ARBA00023242"/>
    </source>
</evidence>
<proteinExistence type="predicted"/>
<evidence type="ECO:0000313" key="11">
    <source>
        <dbReference type="EMBL" id="TXG62039.1"/>
    </source>
</evidence>
<feature type="domain" description="HTH La-type RNA-binding" evidence="9">
    <location>
        <begin position="2"/>
        <end position="105"/>
    </location>
</feature>
<evidence type="ECO:0000259" key="8">
    <source>
        <dbReference type="PROSITE" id="PS50102"/>
    </source>
</evidence>
<evidence type="ECO:0008006" key="13">
    <source>
        <dbReference type="Google" id="ProtNLM"/>
    </source>
</evidence>
<dbReference type="PROSITE" id="PS50961">
    <property type="entry name" value="HTH_LA"/>
    <property type="match status" value="1"/>
</dbReference>
<dbReference type="InterPro" id="IPR014886">
    <property type="entry name" value="La_xRRM"/>
</dbReference>
<dbReference type="EMBL" id="VAHF01000005">
    <property type="protein sequence ID" value="TXG62039.1"/>
    <property type="molecule type" value="Genomic_DNA"/>
</dbReference>
<dbReference type="PRINTS" id="PR00302">
    <property type="entry name" value="LUPUSLA"/>
</dbReference>
<dbReference type="InterPro" id="IPR002344">
    <property type="entry name" value="Lupus_La"/>
</dbReference>
<dbReference type="Pfam" id="PF08777">
    <property type="entry name" value="RRM_3"/>
    <property type="match status" value="1"/>
</dbReference>
<dbReference type="InterPro" id="IPR000504">
    <property type="entry name" value="RRM_dom"/>
</dbReference>
<evidence type="ECO:0000259" key="9">
    <source>
        <dbReference type="PROSITE" id="PS50961"/>
    </source>
</evidence>
<gene>
    <name evidence="11" type="ORF">EZV62_013402</name>
</gene>
<feature type="domain" description="RRM" evidence="8">
    <location>
        <begin position="114"/>
        <end position="199"/>
    </location>
</feature>
<keyword evidence="12" id="KW-1185">Reference proteome</keyword>
<feature type="compositionally biased region" description="Basic and acidic residues" evidence="7">
    <location>
        <begin position="271"/>
        <end position="330"/>
    </location>
</feature>
<protein>
    <recommendedName>
        <fullName evidence="13">HTH La-type RNA-binding domain-containing protein</fullName>
    </recommendedName>
</protein>
<reference evidence="12" key="1">
    <citation type="journal article" date="2019" name="Gigascience">
        <title>De novo genome assembly of the endangered Acer yangbiense, a plant species with extremely small populations endemic to Yunnan Province, China.</title>
        <authorList>
            <person name="Yang J."/>
            <person name="Wariss H.M."/>
            <person name="Tao L."/>
            <person name="Zhang R."/>
            <person name="Yun Q."/>
            <person name="Hollingsworth P."/>
            <person name="Dao Z."/>
            <person name="Luo G."/>
            <person name="Guo H."/>
            <person name="Ma Y."/>
            <person name="Sun W."/>
        </authorList>
    </citation>
    <scope>NUCLEOTIDE SEQUENCE [LARGE SCALE GENOMIC DNA]</scope>
    <source>
        <strain evidence="12">cv. Malutang</strain>
    </source>
</reference>
<dbReference type="GO" id="GO:0006396">
    <property type="term" value="P:RNA processing"/>
    <property type="evidence" value="ECO:0007669"/>
    <property type="project" value="InterPro"/>
</dbReference>
<dbReference type="InterPro" id="IPR045180">
    <property type="entry name" value="La_dom_prot"/>
</dbReference>
<evidence type="ECO:0000256" key="1">
    <source>
        <dbReference type="ARBA" id="ARBA00004604"/>
    </source>
</evidence>
<comment type="caution">
    <text evidence="11">The sequence shown here is derived from an EMBL/GenBank/DDBJ whole genome shotgun (WGS) entry which is preliminary data.</text>
</comment>
<dbReference type="CDD" id="cd08030">
    <property type="entry name" value="LA_like_plant"/>
    <property type="match status" value="1"/>
</dbReference>
<dbReference type="Pfam" id="PF00076">
    <property type="entry name" value="RRM_1"/>
    <property type="match status" value="1"/>
</dbReference>
<dbReference type="GO" id="GO:0005654">
    <property type="term" value="C:nucleoplasm"/>
    <property type="evidence" value="ECO:0007669"/>
    <property type="project" value="UniProtKB-SubCell"/>
</dbReference>
<evidence type="ECO:0000256" key="5">
    <source>
        <dbReference type="ARBA" id="ARBA00057261"/>
    </source>
</evidence>
<evidence type="ECO:0000256" key="7">
    <source>
        <dbReference type="SAM" id="MobiDB-lite"/>
    </source>
</evidence>
<feature type="compositionally biased region" description="Basic residues" evidence="7">
    <location>
        <begin position="431"/>
        <end position="447"/>
    </location>
</feature>
<dbReference type="Gene3D" id="3.30.70.330">
    <property type="match status" value="2"/>
</dbReference>
<evidence type="ECO:0000259" key="10">
    <source>
        <dbReference type="PROSITE" id="PS51939"/>
    </source>
</evidence>
<dbReference type="GO" id="GO:0005730">
    <property type="term" value="C:nucleolus"/>
    <property type="evidence" value="ECO:0007669"/>
    <property type="project" value="UniProtKB-SubCell"/>
</dbReference>
<evidence type="ECO:0000256" key="2">
    <source>
        <dbReference type="ARBA" id="ARBA00004642"/>
    </source>
</evidence>
<dbReference type="PANTHER" id="PTHR22792">
    <property type="entry name" value="LUPUS LA PROTEIN-RELATED"/>
    <property type="match status" value="1"/>
</dbReference>
<dbReference type="PANTHER" id="PTHR22792:SF140">
    <property type="entry name" value="ACHILLES, ISOFORM A"/>
    <property type="match status" value="1"/>
</dbReference>
<feature type="region of interest" description="Disordered" evidence="7">
    <location>
        <begin position="425"/>
        <end position="462"/>
    </location>
</feature>
<dbReference type="InterPro" id="IPR006630">
    <property type="entry name" value="La_HTH"/>
</dbReference>
<evidence type="ECO:0000313" key="12">
    <source>
        <dbReference type="Proteomes" id="UP000323000"/>
    </source>
</evidence>
<dbReference type="InterPro" id="IPR012677">
    <property type="entry name" value="Nucleotide-bd_a/b_plait_sf"/>
</dbReference>
<feature type="domain" description="XRRM" evidence="10">
    <location>
        <begin position="326"/>
        <end position="447"/>
    </location>
</feature>
<feature type="region of interest" description="Disordered" evidence="7">
    <location>
        <begin position="199"/>
        <end position="225"/>
    </location>
</feature>
<accession>A0A5C7HZB2</accession>
<dbReference type="SMART" id="SM00715">
    <property type="entry name" value="LA"/>
    <property type="match status" value="1"/>
</dbReference>
<dbReference type="InterPro" id="IPR035979">
    <property type="entry name" value="RBD_domain_sf"/>
</dbReference>
<comment type="function">
    <text evidence="5">Binds to the 3' poly(U) terminus of nascent RNA polymerase III transcripts, protecting them from exonuclease digestion and facilitating their folding and maturation.</text>
</comment>
<dbReference type="Pfam" id="PF05383">
    <property type="entry name" value="La"/>
    <property type="match status" value="1"/>
</dbReference>
<sequence length="462" mass="51594">MASLDDETAKAVLRQVEFYFSDSNIPTDDFLRKKISENQDGMVSLALICSFKKMREHLDLGNVKAEDMPEDTLKAVVETLRKSASLKLSEDGKKVGRVAELPTEEEMMEQLDARTVAASPLEYDVKREDVESFFSQHAKVNSVRLPRHVSDKRLFCGTALIEFSTEQDAENILKQSLVYAGADLEFKPKKDFDAERAKDVEEFEKSRPLMSSNRRNNSNPEDSYPKGLIVAFTLKNMSSEVSADKNGAQETANDGSSVCKTNVEIESSENATKESEKASENVKSNEGKTDEKNCVDGKEIDGEDGEKSSEGSDEKGEEKEDKGEEKEEKSAIATYKNNMDVVMREDLKSVFQKFGIVKFIDFKMGADSGYIRFDEPEGAQKARAAAVLAKEGGLIVKNFVANLEPITGEAEKEYWSLLRGSQEKHREFKGNRGRGGGKHHRGGKHGRFRDNDSGRPYKSQKV</sequence>
<dbReference type="GO" id="GO:0003729">
    <property type="term" value="F:mRNA binding"/>
    <property type="evidence" value="ECO:0007669"/>
    <property type="project" value="TreeGrafter"/>
</dbReference>
<dbReference type="PROSITE" id="PS51939">
    <property type="entry name" value="XRRM"/>
    <property type="match status" value="1"/>
</dbReference>
<dbReference type="Proteomes" id="UP000323000">
    <property type="component" value="Chromosome 5"/>
</dbReference>
<evidence type="ECO:0000256" key="3">
    <source>
        <dbReference type="ARBA" id="ARBA00022884"/>
    </source>
</evidence>
<dbReference type="OrthoDB" id="439993at2759"/>
<comment type="subcellular location">
    <subcellularLocation>
        <location evidence="1">Nucleus</location>
        <location evidence="1">Nucleolus</location>
    </subcellularLocation>
    <subcellularLocation>
        <location evidence="2">Nucleus</location>
        <location evidence="2">Nucleoplasm</location>
    </subcellularLocation>
</comment>
<dbReference type="AlphaFoldDB" id="A0A5C7HZB2"/>
<keyword evidence="4" id="KW-0539">Nucleus</keyword>
<dbReference type="GO" id="GO:1990904">
    <property type="term" value="C:ribonucleoprotein complex"/>
    <property type="evidence" value="ECO:0007669"/>
    <property type="project" value="UniProtKB-UniRule"/>
</dbReference>
<dbReference type="InterPro" id="IPR036388">
    <property type="entry name" value="WH-like_DNA-bd_sf"/>
</dbReference>
<dbReference type="InterPro" id="IPR036390">
    <property type="entry name" value="WH_DNA-bd_sf"/>
</dbReference>
<dbReference type="PROSITE" id="PS50102">
    <property type="entry name" value="RRM"/>
    <property type="match status" value="1"/>
</dbReference>
<name>A0A5C7HZB2_9ROSI</name>
<dbReference type="FunFam" id="1.10.10.10:FF:000795">
    <property type="entry name" value="La protein 2"/>
    <property type="match status" value="1"/>
</dbReference>
<dbReference type="SUPFAM" id="SSF46785">
    <property type="entry name" value="Winged helix' DNA-binding domain"/>
    <property type="match status" value="1"/>
</dbReference>
<dbReference type="SUPFAM" id="SSF54928">
    <property type="entry name" value="RNA-binding domain, RBD"/>
    <property type="match status" value="2"/>
</dbReference>
<organism evidence="11 12">
    <name type="scientific">Acer yangbiense</name>
    <dbReference type="NCBI Taxonomy" id="1000413"/>
    <lineage>
        <taxon>Eukaryota</taxon>
        <taxon>Viridiplantae</taxon>
        <taxon>Streptophyta</taxon>
        <taxon>Embryophyta</taxon>
        <taxon>Tracheophyta</taxon>
        <taxon>Spermatophyta</taxon>
        <taxon>Magnoliopsida</taxon>
        <taxon>eudicotyledons</taxon>
        <taxon>Gunneridae</taxon>
        <taxon>Pentapetalae</taxon>
        <taxon>rosids</taxon>
        <taxon>malvids</taxon>
        <taxon>Sapindales</taxon>
        <taxon>Sapindaceae</taxon>
        <taxon>Hippocastanoideae</taxon>
        <taxon>Acereae</taxon>
        <taxon>Acer</taxon>
    </lineage>
</organism>
<feature type="compositionally biased region" description="Polar residues" evidence="7">
    <location>
        <begin position="209"/>
        <end position="221"/>
    </location>
</feature>